<comment type="caution">
    <text evidence="2">The sequence shown here is derived from an EMBL/GenBank/DDBJ whole genome shotgun (WGS) entry which is preliminary data.</text>
</comment>
<dbReference type="Proteomes" id="UP001472677">
    <property type="component" value="Unassembled WGS sequence"/>
</dbReference>
<dbReference type="InterPro" id="IPR012337">
    <property type="entry name" value="RNaseH-like_sf"/>
</dbReference>
<reference evidence="2 3" key="1">
    <citation type="journal article" date="2024" name="G3 (Bethesda)">
        <title>Genome assembly of Hibiscus sabdariffa L. provides insights into metabolisms of medicinal natural products.</title>
        <authorList>
            <person name="Kim T."/>
        </authorList>
    </citation>
    <scope>NUCLEOTIDE SEQUENCE [LARGE SCALE GENOMIC DNA]</scope>
    <source>
        <strain evidence="2">TK-2024</strain>
        <tissue evidence="2">Old leaves</tissue>
    </source>
</reference>
<dbReference type="InterPro" id="IPR026960">
    <property type="entry name" value="RVT-Znf"/>
</dbReference>
<proteinExistence type="predicted"/>
<dbReference type="EMBL" id="JBBPBM010000031">
    <property type="protein sequence ID" value="KAK8534667.1"/>
    <property type="molecule type" value="Genomic_DNA"/>
</dbReference>
<dbReference type="PANTHER" id="PTHR47074">
    <property type="entry name" value="BNAC02G40300D PROTEIN"/>
    <property type="match status" value="1"/>
</dbReference>
<dbReference type="InterPro" id="IPR036397">
    <property type="entry name" value="RNaseH_sf"/>
</dbReference>
<dbReference type="InterPro" id="IPR002156">
    <property type="entry name" value="RNaseH_domain"/>
</dbReference>
<organism evidence="2 3">
    <name type="scientific">Hibiscus sabdariffa</name>
    <name type="common">roselle</name>
    <dbReference type="NCBI Taxonomy" id="183260"/>
    <lineage>
        <taxon>Eukaryota</taxon>
        <taxon>Viridiplantae</taxon>
        <taxon>Streptophyta</taxon>
        <taxon>Embryophyta</taxon>
        <taxon>Tracheophyta</taxon>
        <taxon>Spermatophyta</taxon>
        <taxon>Magnoliopsida</taxon>
        <taxon>eudicotyledons</taxon>
        <taxon>Gunneridae</taxon>
        <taxon>Pentapetalae</taxon>
        <taxon>rosids</taxon>
        <taxon>malvids</taxon>
        <taxon>Malvales</taxon>
        <taxon>Malvaceae</taxon>
        <taxon>Malvoideae</taxon>
        <taxon>Hibiscus</taxon>
    </lineage>
</organism>
<dbReference type="PROSITE" id="PS50879">
    <property type="entry name" value="RNASE_H_1"/>
    <property type="match status" value="1"/>
</dbReference>
<dbReference type="InterPro" id="IPR052929">
    <property type="entry name" value="RNase_H-like_EbsB-rel"/>
</dbReference>
<accession>A0ABR2DD73</accession>
<keyword evidence="3" id="KW-1185">Reference proteome</keyword>
<feature type="domain" description="RNase H type-1" evidence="1">
    <location>
        <begin position="189"/>
        <end position="255"/>
    </location>
</feature>
<dbReference type="SUPFAM" id="SSF53098">
    <property type="entry name" value="Ribonuclease H-like"/>
    <property type="match status" value="1"/>
</dbReference>
<dbReference type="Pfam" id="PF13456">
    <property type="entry name" value="RVT_3"/>
    <property type="match status" value="1"/>
</dbReference>
<evidence type="ECO:0000313" key="3">
    <source>
        <dbReference type="Proteomes" id="UP001472677"/>
    </source>
</evidence>
<sequence length="255" mass="28160">MLVWHGVAPPKVEIFLWFFVRQRISVRVELAARGLILSLINDVSCPLCGQAPESVVHLLFSCNVAWKVWMRCAAFWGLSLTFPGDPKSFLLAWHGSGVSKSKDSIWHLIPFAILWTIWLFRNDIIFSKSHLDCSQLFFLVRTRVESWFMAKWPDSDYSAEAILLDPSIADKCSLLRSETLVLHSWEAPPFGFVKFNVDGAMVGNGSKGGIGGILCDSSGTCLASFSLPSGLGPAVSAELEAVKHGLELFVSLSEL</sequence>
<evidence type="ECO:0000313" key="2">
    <source>
        <dbReference type="EMBL" id="KAK8534667.1"/>
    </source>
</evidence>
<protein>
    <recommendedName>
        <fullName evidence="1">RNase H type-1 domain-containing protein</fullName>
    </recommendedName>
</protein>
<name>A0ABR2DD73_9ROSI</name>
<dbReference type="PANTHER" id="PTHR47074:SF73">
    <property type="entry name" value="OS04G0448401 PROTEIN"/>
    <property type="match status" value="1"/>
</dbReference>
<evidence type="ECO:0000259" key="1">
    <source>
        <dbReference type="PROSITE" id="PS50879"/>
    </source>
</evidence>
<dbReference type="Pfam" id="PF13966">
    <property type="entry name" value="zf-RVT"/>
    <property type="match status" value="1"/>
</dbReference>
<dbReference type="Gene3D" id="3.30.420.10">
    <property type="entry name" value="Ribonuclease H-like superfamily/Ribonuclease H"/>
    <property type="match status" value="1"/>
</dbReference>
<gene>
    <name evidence="2" type="ORF">V6N12_057311</name>
</gene>